<feature type="transmembrane region" description="Helical" evidence="1">
    <location>
        <begin position="134"/>
        <end position="156"/>
    </location>
</feature>
<organism evidence="2 3">
    <name type="scientific">Pseudolactococcus raffinolactis</name>
    <dbReference type="NCBI Taxonomy" id="1366"/>
    <lineage>
        <taxon>Bacteria</taxon>
        <taxon>Bacillati</taxon>
        <taxon>Bacillota</taxon>
        <taxon>Bacilli</taxon>
        <taxon>Lactobacillales</taxon>
        <taxon>Streptococcaceae</taxon>
        <taxon>Pseudolactococcus</taxon>
    </lineage>
</organism>
<reference evidence="2 3" key="1">
    <citation type="submission" date="2019-12" db="EMBL/GenBank/DDBJ databases">
        <title>Whole genome sequences of Lactococcus raffinolactis strains isolated from sewage.</title>
        <authorList>
            <person name="Ybazeta G."/>
            <person name="Ross M."/>
            <person name="Brabant-Kirwan D."/>
            <person name="Saleh M."/>
            <person name="Dillon J.A."/>
            <person name="Splinter K."/>
            <person name="Nokhbeh R."/>
        </authorList>
    </citation>
    <scope>NUCLEOTIDE SEQUENCE [LARGE SCALE GENOMIC DNA]</scope>
    <source>
        <strain evidence="2 3">Lr_19_5</strain>
    </source>
</reference>
<feature type="transmembrane region" description="Helical" evidence="1">
    <location>
        <begin position="21"/>
        <end position="39"/>
    </location>
</feature>
<keyword evidence="1" id="KW-1133">Transmembrane helix</keyword>
<feature type="transmembrane region" description="Helical" evidence="1">
    <location>
        <begin position="171"/>
        <end position="193"/>
    </location>
</feature>
<feature type="transmembrane region" description="Helical" evidence="1">
    <location>
        <begin position="71"/>
        <end position="95"/>
    </location>
</feature>
<evidence type="ECO:0000256" key="1">
    <source>
        <dbReference type="SAM" id="Phobius"/>
    </source>
</evidence>
<keyword evidence="1" id="KW-0812">Transmembrane</keyword>
<accession>A0A6H0UF34</accession>
<protein>
    <submittedName>
        <fullName evidence="2">Uncharacterized protein</fullName>
    </submittedName>
</protein>
<dbReference type="AlphaFoldDB" id="A0A6H0UF34"/>
<sequence>MANLDLQFALKMKNLYTTKKNIFVEFLFILALSVTFILIDTSKRFLKQNNNFNDLAAKILTGDTGYLLGDLIRILVIVGGILLIGTIIFSLFFIVNNFQTMYILSQNDIQIMAFLALTPKEIFKQIFLQKIKGILSTFLIIILFILSSYSLLYYLVFPTNIQKVVSHNYDLLLVLLVAYLLLSITIFFTSEIIKFKIRKRYFILS</sequence>
<dbReference type="EMBL" id="CP047616">
    <property type="protein sequence ID" value="QIW54800.1"/>
    <property type="molecule type" value="Genomic_DNA"/>
</dbReference>
<dbReference type="Proteomes" id="UP000501945">
    <property type="component" value="Chromosome"/>
</dbReference>
<proteinExistence type="predicted"/>
<keyword evidence="1" id="KW-0472">Membrane</keyword>
<evidence type="ECO:0000313" key="2">
    <source>
        <dbReference type="EMBL" id="QIW54800.1"/>
    </source>
</evidence>
<gene>
    <name evidence="2" type="ORF">GU336_12020</name>
</gene>
<evidence type="ECO:0000313" key="3">
    <source>
        <dbReference type="Proteomes" id="UP000501945"/>
    </source>
</evidence>
<name>A0A6H0UF34_9LACT</name>
<dbReference type="RefSeq" id="WP_167839147.1">
    <property type="nucleotide sequence ID" value="NZ_CP047616.1"/>
</dbReference>